<evidence type="ECO:0000313" key="3">
    <source>
        <dbReference type="Proteomes" id="UP000540989"/>
    </source>
</evidence>
<dbReference type="AlphaFoldDB" id="A0A7W7ZBZ3"/>
<dbReference type="Proteomes" id="UP000540989">
    <property type="component" value="Unassembled WGS sequence"/>
</dbReference>
<gene>
    <name evidence="2" type="ORF">HDF16_001667</name>
</gene>
<organism evidence="2 3">
    <name type="scientific">Granulicella aggregans</name>
    <dbReference type="NCBI Taxonomy" id="474949"/>
    <lineage>
        <taxon>Bacteria</taxon>
        <taxon>Pseudomonadati</taxon>
        <taxon>Acidobacteriota</taxon>
        <taxon>Terriglobia</taxon>
        <taxon>Terriglobales</taxon>
        <taxon>Acidobacteriaceae</taxon>
        <taxon>Granulicella</taxon>
    </lineage>
</organism>
<evidence type="ECO:0000313" key="2">
    <source>
        <dbReference type="EMBL" id="MBB5056982.1"/>
    </source>
</evidence>
<comment type="caution">
    <text evidence="2">The sequence shown here is derived from an EMBL/GenBank/DDBJ whole genome shotgun (WGS) entry which is preliminary data.</text>
</comment>
<accession>A0A7W7ZBZ3</accession>
<proteinExistence type="predicted"/>
<protein>
    <recommendedName>
        <fullName evidence="4">DUF3592 domain-containing protein</fullName>
    </recommendedName>
</protein>
<sequence length="92" mass="9961">MNTFRMGVQSGEKYRIAFDYVAHGQTYSDEFQSAVAIPQNEQFSICYNPLAPQQNDRSSEGASAGRAPVFALGVAGSIVLSLLWLAVLRGCS</sequence>
<name>A0A7W7ZBZ3_9BACT</name>
<evidence type="ECO:0008006" key="4">
    <source>
        <dbReference type="Google" id="ProtNLM"/>
    </source>
</evidence>
<evidence type="ECO:0000256" key="1">
    <source>
        <dbReference type="SAM" id="Phobius"/>
    </source>
</evidence>
<keyword evidence="1" id="KW-0472">Membrane</keyword>
<feature type="transmembrane region" description="Helical" evidence="1">
    <location>
        <begin position="67"/>
        <end position="88"/>
    </location>
</feature>
<reference evidence="2 3" key="1">
    <citation type="submission" date="2020-08" db="EMBL/GenBank/DDBJ databases">
        <title>Genomic Encyclopedia of Type Strains, Phase IV (KMG-V): Genome sequencing to study the core and pangenomes of soil and plant-associated prokaryotes.</title>
        <authorList>
            <person name="Whitman W."/>
        </authorList>
    </citation>
    <scope>NUCLEOTIDE SEQUENCE [LARGE SCALE GENOMIC DNA]</scope>
    <source>
        <strain evidence="2 3">M8UP14</strain>
    </source>
</reference>
<keyword evidence="3" id="KW-1185">Reference proteome</keyword>
<keyword evidence="1" id="KW-0812">Transmembrane</keyword>
<dbReference type="EMBL" id="JACHIP010000002">
    <property type="protein sequence ID" value="MBB5056982.1"/>
    <property type="molecule type" value="Genomic_DNA"/>
</dbReference>
<keyword evidence="1" id="KW-1133">Transmembrane helix</keyword>